<evidence type="ECO:0000256" key="1">
    <source>
        <dbReference type="SAM" id="SignalP"/>
    </source>
</evidence>
<evidence type="ECO:0000313" key="3">
    <source>
        <dbReference type="Proteomes" id="UP000013963"/>
    </source>
</evidence>
<dbReference type="PROSITE" id="PS51257">
    <property type="entry name" value="PROKAR_LIPOPROTEIN"/>
    <property type="match status" value="1"/>
</dbReference>
<protein>
    <recommendedName>
        <fullName evidence="4">Lipoprotein</fullName>
    </recommendedName>
</protein>
<organism evidence="2 3">
    <name type="scientific">Spiroplasma syrphidicola EA-1</name>
    <dbReference type="NCBI Taxonomy" id="1276229"/>
    <lineage>
        <taxon>Bacteria</taxon>
        <taxon>Bacillati</taxon>
        <taxon>Mycoplasmatota</taxon>
        <taxon>Mollicutes</taxon>
        <taxon>Entomoplasmatales</taxon>
        <taxon>Spiroplasmataceae</taxon>
        <taxon>Spiroplasma</taxon>
    </lineage>
</organism>
<reference evidence="2 3" key="1">
    <citation type="journal article" date="2013" name="Genome Biol. Evol.">
        <title>Complete genomes of two dipteran-associated spiroplasmas provided insights into the origin, dynamics, and impacts of viral invasion in spiroplasma.</title>
        <authorList>
            <person name="Ku C."/>
            <person name="Lo W.S."/>
            <person name="Chen L.L."/>
            <person name="Kuo C.H."/>
        </authorList>
    </citation>
    <scope>NUCLEOTIDE SEQUENCE [LARGE SCALE GENOMIC DNA]</scope>
    <source>
        <strain evidence="2">EA-1</strain>
    </source>
</reference>
<proteinExistence type="predicted"/>
<name>R4UJW3_9MOLU</name>
<accession>R4UJW3</accession>
<feature type="chain" id="PRO_5004371356" description="Lipoprotein" evidence="1">
    <location>
        <begin position="24"/>
        <end position="264"/>
    </location>
</feature>
<feature type="signal peptide" evidence="1">
    <location>
        <begin position="1"/>
        <end position="23"/>
    </location>
</feature>
<dbReference type="Proteomes" id="UP000013963">
    <property type="component" value="Chromosome"/>
</dbReference>
<dbReference type="STRING" id="1276229.SSYRP_v1c08560"/>
<dbReference type="OrthoDB" id="388486at2"/>
<keyword evidence="1" id="KW-0732">Signal</keyword>
<gene>
    <name evidence="2" type="ORF">SSYRP_v1c08560</name>
</gene>
<dbReference type="HOGENOM" id="CLU_1160511_0_0_14"/>
<dbReference type="PATRIC" id="fig|1276229.3.peg.851"/>
<dbReference type="RefSeq" id="WP_016341085.1">
    <property type="nucleotide sequence ID" value="NC_021284.1"/>
</dbReference>
<dbReference type="KEGG" id="ssyr:SSYRP_v1c08560"/>
<evidence type="ECO:0008006" key="4">
    <source>
        <dbReference type="Google" id="ProtNLM"/>
    </source>
</evidence>
<evidence type="ECO:0000313" key="2">
    <source>
        <dbReference type="EMBL" id="AGM26445.1"/>
    </source>
</evidence>
<keyword evidence="3" id="KW-1185">Reference proteome</keyword>
<dbReference type="EMBL" id="CP005078">
    <property type="protein sequence ID" value="AGM26445.1"/>
    <property type="molecule type" value="Genomic_DNA"/>
</dbReference>
<sequence>MRKLLLVLPMVTLLNTTATTLIACSWGTPPLNVETIYQIMNRLQEQAGYQTSSAGEITNPGTIGAFPMPKPAVSDLEDPTQQDSIAHARTASDAITNLASNYITTNVKEQKTLTGEEDSFYQNNNIDASLFQSYYFTTRIANFKAAQVGADPDEKWIFDYQDDSNTMEDFKWTNGDNNIVRFKNDNQQTDSGQGENYSYLNIQKLWSNGKIFNLDDKNNITTVVKPYQKESSQIYTIRFLVSFSPIAKFGYDPVKFYLDFDFSS</sequence>
<dbReference type="AlphaFoldDB" id="R4UJW3"/>